<dbReference type="Proteomes" id="UP000694552">
    <property type="component" value="Unplaced"/>
</dbReference>
<organism evidence="1 2">
    <name type="scientific">Otus sunia</name>
    <name type="common">Oriental scops-owl</name>
    <dbReference type="NCBI Taxonomy" id="257818"/>
    <lineage>
        <taxon>Eukaryota</taxon>
        <taxon>Metazoa</taxon>
        <taxon>Chordata</taxon>
        <taxon>Craniata</taxon>
        <taxon>Vertebrata</taxon>
        <taxon>Euteleostomi</taxon>
        <taxon>Archelosauria</taxon>
        <taxon>Archosauria</taxon>
        <taxon>Dinosauria</taxon>
        <taxon>Saurischia</taxon>
        <taxon>Theropoda</taxon>
        <taxon>Coelurosauria</taxon>
        <taxon>Aves</taxon>
        <taxon>Neognathae</taxon>
        <taxon>Neoaves</taxon>
        <taxon>Telluraves</taxon>
        <taxon>Strigiformes</taxon>
        <taxon>Strigidae</taxon>
        <taxon>Otus</taxon>
    </lineage>
</organism>
<accession>A0A8C8A5U8</accession>
<keyword evidence="2" id="KW-1185">Reference proteome</keyword>
<evidence type="ECO:0000313" key="2">
    <source>
        <dbReference type="Proteomes" id="UP000694552"/>
    </source>
</evidence>
<dbReference type="AlphaFoldDB" id="A0A8C8A5U8"/>
<name>A0A8C8A5U8_9STRI</name>
<proteinExistence type="predicted"/>
<evidence type="ECO:0000313" key="1">
    <source>
        <dbReference type="Ensembl" id="ENSOSUP00000000540.1"/>
    </source>
</evidence>
<dbReference type="Ensembl" id="ENSOSUT00000000553.1">
    <property type="protein sequence ID" value="ENSOSUP00000000540.1"/>
    <property type="gene ID" value="ENSOSUG00000000418.1"/>
</dbReference>
<protein>
    <submittedName>
        <fullName evidence="1">Uncharacterized protein</fullName>
    </submittedName>
</protein>
<sequence>MKLHCLRIIFFFSPKYYLQKDSLHCKWLLLTRLVLIYLAVLTPRVHPFRAAWNNVLQRYSKSQLAAWSSLLIYQGSHLLVSPPGFIYPIHANHEEIQLPETWEEAFILGYFYSEDFNIPYDWGSMPPWYCTPLKTSRLSKMDTWIYFIALFTKNQMSH</sequence>
<reference evidence="1" key="2">
    <citation type="submission" date="2025-09" db="UniProtKB">
        <authorList>
            <consortium name="Ensembl"/>
        </authorList>
    </citation>
    <scope>IDENTIFICATION</scope>
</reference>
<reference evidence="1" key="1">
    <citation type="submission" date="2025-08" db="UniProtKB">
        <authorList>
            <consortium name="Ensembl"/>
        </authorList>
    </citation>
    <scope>IDENTIFICATION</scope>
</reference>